<comment type="caution">
    <text evidence="1">The sequence shown here is derived from an EMBL/GenBank/DDBJ whole genome shotgun (WGS) entry which is preliminary data.</text>
</comment>
<dbReference type="EMBL" id="RCDD01000001">
    <property type="protein sequence ID" value="RLK60933.1"/>
    <property type="molecule type" value="Genomic_DNA"/>
</dbReference>
<sequence length="105" mass="10626">MLLPKGTLLVGGGIVAVAIIYSMGVDPPSGQSSPASGVGGCRVAVTADVLNVRAAPEAAAAVVGKFKTGAETDAEKVVQNGFRKLGENRWAATEFLKPLDGRDCG</sequence>
<evidence type="ECO:0008006" key="3">
    <source>
        <dbReference type="Google" id="ProtNLM"/>
    </source>
</evidence>
<gene>
    <name evidence="1" type="ORF">CLV68_1447</name>
</gene>
<accession>A0A421B9W7</accession>
<dbReference type="AlphaFoldDB" id="A0A421B9W7"/>
<organism evidence="1 2">
    <name type="scientific">Actinokineospora cianjurensis</name>
    <dbReference type="NCBI Taxonomy" id="585224"/>
    <lineage>
        <taxon>Bacteria</taxon>
        <taxon>Bacillati</taxon>
        <taxon>Actinomycetota</taxon>
        <taxon>Actinomycetes</taxon>
        <taxon>Pseudonocardiales</taxon>
        <taxon>Pseudonocardiaceae</taxon>
        <taxon>Actinokineospora</taxon>
    </lineage>
</organism>
<reference evidence="1 2" key="1">
    <citation type="submission" date="2018-10" db="EMBL/GenBank/DDBJ databases">
        <title>Genomic Encyclopedia of Archaeal and Bacterial Type Strains, Phase II (KMG-II): from individual species to whole genera.</title>
        <authorList>
            <person name="Goeker M."/>
        </authorList>
    </citation>
    <scope>NUCLEOTIDE SEQUENCE [LARGE SCALE GENOMIC DNA]</scope>
    <source>
        <strain evidence="1 2">DSM 45657</strain>
    </source>
</reference>
<dbReference type="Proteomes" id="UP000282454">
    <property type="component" value="Unassembled WGS sequence"/>
</dbReference>
<name>A0A421B9W7_9PSEU</name>
<evidence type="ECO:0000313" key="2">
    <source>
        <dbReference type="Proteomes" id="UP000282454"/>
    </source>
</evidence>
<keyword evidence="2" id="KW-1185">Reference proteome</keyword>
<proteinExistence type="predicted"/>
<protein>
    <recommendedName>
        <fullName evidence="3">SH3 domain-containing protein</fullName>
    </recommendedName>
</protein>
<evidence type="ECO:0000313" key="1">
    <source>
        <dbReference type="EMBL" id="RLK60933.1"/>
    </source>
</evidence>